<dbReference type="CDD" id="cd19856">
    <property type="entry name" value="DSRM_Kanadaptin"/>
    <property type="match status" value="1"/>
</dbReference>
<dbReference type="Gene3D" id="3.30.160.20">
    <property type="match status" value="1"/>
</dbReference>
<dbReference type="EMBL" id="KL363243">
    <property type="protein sequence ID" value="KFD51132.1"/>
    <property type="molecule type" value="Genomic_DNA"/>
</dbReference>
<feature type="compositionally biased region" description="Acidic residues" evidence="2">
    <location>
        <begin position="222"/>
        <end position="232"/>
    </location>
</feature>
<evidence type="ECO:0000259" key="3">
    <source>
        <dbReference type="PROSITE" id="PS50006"/>
    </source>
</evidence>
<proteinExistence type="predicted"/>
<dbReference type="Gene3D" id="2.60.200.20">
    <property type="match status" value="1"/>
</dbReference>
<organism evidence="4 5">
    <name type="scientific">Trichuris suis</name>
    <name type="common">pig whipworm</name>
    <dbReference type="NCBI Taxonomy" id="68888"/>
    <lineage>
        <taxon>Eukaryota</taxon>
        <taxon>Metazoa</taxon>
        <taxon>Ecdysozoa</taxon>
        <taxon>Nematoda</taxon>
        <taxon>Enoplea</taxon>
        <taxon>Dorylaimia</taxon>
        <taxon>Trichinellida</taxon>
        <taxon>Trichuridae</taxon>
        <taxon>Trichuris</taxon>
    </lineage>
</organism>
<dbReference type="InterPro" id="IPR000253">
    <property type="entry name" value="FHA_dom"/>
</dbReference>
<accession>A0A085M1N6</accession>
<dbReference type="SMART" id="SM00240">
    <property type="entry name" value="FHA"/>
    <property type="match status" value="1"/>
</dbReference>
<evidence type="ECO:0000313" key="4">
    <source>
        <dbReference type="EMBL" id="KFD51132.1"/>
    </source>
</evidence>
<dbReference type="PROSITE" id="PS50006">
    <property type="entry name" value="FHA_DOMAIN"/>
    <property type="match status" value="1"/>
</dbReference>
<gene>
    <name evidence="4" type="ORF">M513_08032</name>
</gene>
<evidence type="ECO:0000256" key="2">
    <source>
        <dbReference type="SAM" id="MobiDB-lite"/>
    </source>
</evidence>
<sequence length="624" mass="70133">MASEVEFKAPPPVLPTSEGLAKVSEASECKLSSSTETEVPYCVPAWSGVCTDEHYGFEVLKNGCIIGKLSLMNASHLIFGRANNADVQLEHPTISRHHAACQYRALGEPYDIGWYIFDIGSTHGTFVNKEKIPPYMYVRLKVGYVIRFGGSSRLYIMQGPESDEEPESSLSVSQIKERANKQKELMSRTKSEPPAEPPSGPAPTPPETLPDRGIDWGLLSYGEDEEDNDEDQQSVHSDEGEEISFEQLEQREQYYVNDPRKALKKFFEREGYELQYTFAEVGSFRRQWTCRIELPIESKDGKPTFAEGVASVGKKEAMVQCALNACRLLDAQGILRKSAQESKRTRMKDLEANDYYDSDEDTFYDRTGELERKRQKRIQMSTNPTGKTVDNYDTLQEKLAELKREVERTEAQLSLLCAETHSADTSEKQAPTGRDSLDDYMMRMERCDKQDTKVKQSRLRVRLSELKKLQRRTELLIKVARPTRMPFLKKPPAVNVKSVGPMGGYGLRARDVAPVVPPMPEVQTVEPFTEEFEDENDNQVSASKLSPSVEPPKANSPPAVSVEAKKTNSSEPGALPPRFKTATVSRDAPLVVERKDGEADYTDWLPPEDQTGDGRTKLNDALGY</sequence>
<feature type="domain" description="FHA" evidence="3">
    <location>
        <begin position="77"/>
        <end position="132"/>
    </location>
</feature>
<evidence type="ECO:0000313" key="5">
    <source>
        <dbReference type="Proteomes" id="UP000030764"/>
    </source>
</evidence>
<feature type="region of interest" description="Disordered" evidence="2">
    <location>
        <begin position="179"/>
        <end position="250"/>
    </location>
</feature>
<reference evidence="4 5" key="1">
    <citation type="journal article" date="2014" name="Nat. Genet.">
        <title>Genome and transcriptome of the porcine whipworm Trichuris suis.</title>
        <authorList>
            <person name="Jex A.R."/>
            <person name="Nejsum P."/>
            <person name="Schwarz E.M."/>
            <person name="Hu L."/>
            <person name="Young N.D."/>
            <person name="Hall R.S."/>
            <person name="Korhonen P.K."/>
            <person name="Liao S."/>
            <person name="Thamsborg S."/>
            <person name="Xia J."/>
            <person name="Xu P."/>
            <person name="Wang S."/>
            <person name="Scheerlinck J.P."/>
            <person name="Hofmann A."/>
            <person name="Sternberg P.W."/>
            <person name="Wang J."/>
            <person name="Gasser R.B."/>
        </authorList>
    </citation>
    <scope>NUCLEOTIDE SEQUENCE [LARGE SCALE GENOMIC DNA]</scope>
    <source>
        <strain evidence="4">DCEP-RM93M</strain>
    </source>
</reference>
<evidence type="ECO:0000256" key="1">
    <source>
        <dbReference type="SAM" id="Coils"/>
    </source>
</evidence>
<dbReference type="SUPFAM" id="SSF49879">
    <property type="entry name" value="SMAD/FHA domain"/>
    <property type="match status" value="1"/>
</dbReference>
<dbReference type="CDD" id="cd22677">
    <property type="entry name" value="FHA_Kanadaptin"/>
    <property type="match status" value="1"/>
</dbReference>
<dbReference type="Proteomes" id="UP000030764">
    <property type="component" value="Unassembled WGS sequence"/>
</dbReference>
<dbReference type="Pfam" id="PF00498">
    <property type="entry name" value="FHA"/>
    <property type="match status" value="1"/>
</dbReference>
<keyword evidence="1" id="KW-0175">Coiled coil</keyword>
<dbReference type="PANTHER" id="PTHR23308">
    <property type="entry name" value="NUCLEAR INHIBITOR OF PROTEIN PHOSPHATASE-1"/>
    <property type="match status" value="1"/>
</dbReference>
<keyword evidence="5" id="KW-1185">Reference proteome</keyword>
<feature type="coiled-coil region" evidence="1">
    <location>
        <begin position="385"/>
        <end position="419"/>
    </location>
</feature>
<feature type="compositionally biased region" description="Pro residues" evidence="2">
    <location>
        <begin position="194"/>
        <end position="208"/>
    </location>
</feature>
<dbReference type="AlphaFoldDB" id="A0A085M1N6"/>
<dbReference type="InterPro" id="IPR008984">
    <property type="entry name" value="SMAD_FHA_dom_sf"/>
</dbReference>
<protein>
    <recommendedName>
        <fullName evidence="3">FHA domain-containing protein</fullName>
    </recommendedName>
</protein>
<feature type="region of interest" description="Disordered" evidence="2">
    <location>
        <begin position="529"/>
        <end position="624"/>
    </location>
</feature>
<feature type="compositionally biased region" description="Basic and acidic residues" evidence="2">
    <location>
        <begin position="179"/>
        <end position="193"/>
    </location>
</feature>
<name>A0A085M1N6_9BILA</name>
<dbReference type="InterPro" id="IPR050923">
    <property type="entry name" value="Cell_Proc_Reg/RNA_Proc"/>
</dbReference>